<gene>
    <name evidence="2" type="ORF">FHS30_002469</name>
</gene>
<reference evidence="2 3" key="1">
    <citation type="submission" date="2020-08" db="EMBL/GenBank/DDBJ databases">
        <title>Genomic Encyclopedia of Type Strains, Phase III (KMG-III): the genomes of soil and plant-associated and newly described type strains.</title>
        <authorList>
            <person name="Whitman W."/>
        </authorList>
    </citation>
    <scope>NUCLEOTIDE SEQUENCE [LARGE SCALE GENOMIC DNA]</scope>
    <source>
        <strain evidence="2 3">CECT 8571</strain>
    </source>
</reference>
<dbReference type="EMBL" id="JACHXZ010000003">
    <property type="protein sequence ID" value="MBB3169261.1"/>
    <property type="molecule type" value="Genomic_DNA"/>
</dbReference>
<dbReference type="SUPFAM" id="SSF53901">
    <property type="entry name" value="Thiolase-like"/>
    <property type="match status" value="1"/>
</dbReference>
<dbReference type="RefSeq" id="WP_183910742.1">
    <property type="nucleotide sequence ID" value="NZ_JACHXZ010000003.1"/>
</dbReference>
<dbReference type="Pfam" id="PF13723">
    <property type="entry name" value="Ketoacyl-synt_2"/>
    <property type="match status" value="1"/>
</dbReference>
<dbReference type="Proteomes" id="UP000559987">
    <property type="component" value="Unassembled WGS sequence"/>
</dbReference>
<feature type="domain" description="Beta-ketoacyl synthase-like N-terminal" evidence="1">
    <location>
        <begin position="32"/>
        <end position="240"/>
    </location>
</feature>
<name>A0A839URB7_9GAMM</name>
<evidence type="ECO:0000313" key="2">
    <source>
        <dbReference type="EMBL" id="MBB3169261.1"/>
    </source>
</evidence>
<evidence type="ECO:0000313" key="3">
    <source>
        <dbReference type="Proteomes" id="UP000559987"/>
    </source>
</evidence>
<dbReference type="InterPro" id="IPR016039">
    <property type="entry name" value="Thiolase-like"/>
</dbReference>
<sequence>MIDTAQCEGISLNIQQWNAWLPGVVGPAACAQWAEGALALDLEAKPDVSAVPSMLRRRLNGVGRLVATVLWDMVPQASRVPMVFCSRHGDQARTLQLMAELAADEPLSPAAFSMSVHNAVAGVLSIAKKADGPMTALAAQDHLVSTGLLEAWGQLQQGADEVLVVAYDMPLPDTYEHGVCVEPPFALALRVTLAAGQKIAGNWHSTQEPCPQHEGVEWLRWLASDRRELTLGGESQGWHWLK</sequence>
<dbReference type="AlphaFoldDB" id="A0A839URB7"/>
<accession>A0A839URB7</accession>
<dbReference type="GO" id="GO:0016746">
    <property type="term" value="F:acyltransferase activity"/>
    <property type="evidence" value="ECO:0007669"/>
    <property type="project" value="InterPro"/>
</dbReference>
<protein>
    <recommendedName>
        <fullName evidence="1">Beta-ketoacyl synthase-like N-terminal domain-containing protein</fullName>
    </recommendedName>
</protein>
<organism evidence="2 3">
    <name type="scientific">Simiduia aestuariiviva</name>
    <dbReference type="NCBI Taxonomy" id="1510459"/>
    <lineage>
        <taxon>Bacteria</taxon>
        <taxon>Pseudomonadati</taxon>
        <taxon>Pseudomonadota</taxon>
        <taxon>Gammaproteobacteria</taxon>
        <taxon>Cellvibrionales</taxon>
        <taxon>Cellvibrionaceae</taxon>
        <taxon>Simiduia</taxon>
    </lineage>
</organism>
<keyword evidence="3" id="KW-1185">Reference proteome</keyword>
<proteinExistence type="predicted"/>
<evidence type="ECO:0000259" key="1">
    <source>
        <dbReference type="Pfam" id="PF13723"/>
    </source>
</evidence>
<comment type="caution">
    <text evidence="2">The sequence shown here is derived from an EMBL/GenBank/DDBJ whole genome shotgun (WGS) entry which is preliminary data.</text>
</comment>
<dbReference type="InterPro" id="IPR014030">
    <property type="entry name" value="Ketoacyl_synth_N"/>
</dbReference>